<dbReference type="OrthoDB" id="4723at10239"/>
<accession>Q91GN4</accession>
<dbReference type="InterPro" id="IPR010785">
    <property type="entry name" value="AcMNPV_AC18"/>
</dbReference>
<sequence length="357" mass="41384">MDCVANQVCSGTLPYVNTRDLEDCLRNKITAKIGLRFFKDCFEAVTADKSGLFVLSGGAAAACHIDEKRDMLKCLDFDYYNCSKEWLQLAQMQKHLQACVDVAFDNLTQLTANIRMQSPLTILKCFQNGAYCFGNDDVNLRLLPHIDTVRTNFNNEFDLIRFALQVEMWTQNGVDEYNNQKLMINKRHAVIFNVFFVNVRVMKHPFFGERCSKKFIMFGDNYHVLVSPLHRVLNDQIMCLLKDIFTDKLEFKVERRKTLIRALFAKLPQDACDVCVNNHSDVAVGKHRFENITSFCKKTLDIYGPALGCRKLVYAYLTTNTFLNQIPHYVADYANYPHNRQSCEQKWREFMGVMYLL</sequence>
<keyword evidence="2" id="KW-1185">Reference proteome</keyword>
<evidence type="ECO:0000313" key="1">
    <source>
        <dbReference type="EMBL" id="AAK85579.1"/>
    </source>
</evidence>
<dbReference type="KEGG" id="vg:1727434"/>
<dbReference type="GeneID" id="1727434"/>
<protein>
    <submittedName>
        <fullName evidence="1">Uncharacterized protein</fullName>
    </submittedName>
</protein>
<dbReference type="Pfam" id="PF07134">
    <property type="entry name" value="AcMNPV_Orf18"/>
    <property type="match status" value="1"/>
</dbReference>
<organism evidence="1 2">
    <name type="scientific">Epiphyas postvittana nucleopolyhedrovirus</name>
    <name type="common">EppoMNPV</name>
    <dbReference type="NCBI Taxonomy" id="70600"/>
    <lineage>
        <taxon>Viruses</taxon>
        <taxon>Viruses incertae sedis</taxon>
        <taxon>Naldaviricetes</taxon>
        <taxon>Lefavirales</taxon>
        <taxon>Baculoviridae</taxon>
        <taxon>Alphabaculovirus</taxon>
        <taxon>Alphabaculovirus eppostvittanae</taxon>
    </lineage>
</organism>
<organismHost>
    <name type="scientific">Lepidoptera</name>
    <name type="common">moths &amp; butterflies</name>
    <dbReference type="NCBI Taxonomy" id="7088"/>
</organismHost>
<evidence type="ECO:0000313" key="2">
    <source>
        <dbReference type="Proteomes" id="UP000203221"/>
    </source>
</evidence>
<dbReference type="RefSeq" id="NP_203184.1">
    <property type="nucleotide sequence ID" value="NC_003083.1"/>
</dbReference>
<name>Q91GN4_NPVEP</name>
<dbReference type="EMBL" id="AY043265">
    <property type="protein sequence ID" value="AAK85579.1"/>
    <property type="molecule type" value="Genomic_DNA"/>
</dbReference>
<reference evidence="1 2" key="1">
    <citation type="journal article" date="2002" name="J. Gen. Virol.">
        <title>Whole genome analysis of the Epiphyas postvittana nucleopolyhedrovirus.</title>
        <authorList>
            <person name="Hyink O."/>
            <person name="Dellow R.A."/>
            <person name="Olsen M.J."/>
            <person name="Caradoc-Davies K.M.B."/>
            <person name="Drake K."/>
            <person name="Herniou E.A."/>
            <person name="Cory J.S."/>
            <person name="O'Reilly D.R."/>
            <person name="Ward V.K."/>
        </authorList>
    </citation>
    <scope>NUCLEOTIDE SEQUENCE [LARGE SCALE GENOMIC DNA]</scope>
</reference>
<proteinExistence type="predicted"/>
<dbReference type="Proteomes" id="UP000203221">
    <property type="component" value="Segment"/>
</dbReference>